<proteinExistence type="predicted"/>
<accession>A0A8T9SSK1</accession>
<dbReference type="AlphaFoldDB" id="A0A8T9SSK1"/>
<protein>
    <submittedName>
        <fullName evidence="2">Uncharacterized protein</fullName>
    </submittedName>
</protein>
<reference evidence="2 3" key="1">
    <citation type="submission" date="2022-04" db="EMBL/GenBank/DDBJ databases">
        <title>Hymenobacter sp. isolated from the air.</title>
        <authorList>
            <person name="Won M."/>
            <person name="Lee C.-M."/>
            <person name="Woen H.-Y."/>
            <person name="Kwon S.-W."/>
        </authorList>
    </citation>
    <scope>NUCLEOTIDE SEQUENCE [LARGE SCALE GENOMIC DNA]</scope>
    <source>
        <strain evidence="3">5413 J-13</strain>
    </source>
</reference>
<name>A0A8T9SSK1_9BACT</name>
<dbReference type="EMBL" id="CP095053">
    <property type="protein sequence ID" value="UOR03723.1"/>
    <property type="molecule type" value="Genomic_DNA"/>
</dbReference>
<sequence length="369" mass="43863">MYFNNPHLYKLIQKIHQSHSFDINDLDDAVVFHNKLEKYRMKYEHNMYRDMLLLSPDQQVILLEHCLDQFVKHRLLYILPKRPYEGKPSYEQEELWRSRHDPEIINFNFELKELSDEEKLRYDILNMRMTIDENTASSMEYGLYDDYEYLDWLISERIEVGPNELVSDLTDTQKKRIREKIISNTYEKAHESTLNQYQKITDKELRGLWILDYNKWRYKKQEDEEKNEFSIMCRDAIRNLNFFKGNNKNNIKEEISLNSESSSIKGPLLKWQFERGGVADMAELLYRLEKGGFINLKEFMNDGNVSELCRRICYIFNFSGKDPISNLKAYLSDLKVKDSLGEGPVKLEDLKPIGRSRGGKMDSVLPAQD</sequence>
<feature type="region of interest" description="Disordered" evidence="1">
    <location>
        <begin position="344"/>
        <end position="369"/>
    </location>
</feature>
<evidence type="ECO:0000313" key="2">
    <source>
        <dbReference type="EMBL" id="UOR03723.1"/>
    </source>
</evidence>
<gene>
    <name evidence="2" type="ORF">MUN82_12270</name>
</gene>
<organism evidence="2 3">
    <name type="scientific">Hymenobacter aerilatus</name>
    <dbReference type="NCBI Taxonomy" id="2932251"/>
    <lineage>
        <taxon>Bacteria</taxon>
        <taxon>Pseudomonadati</taxon>
        <taxon>Bacteroidota</taxon>
        <taxon>Cytophagia</taxon>
        <taxon>Cytophagales</taxon>
        <taxon>Hymenobacteraceae</taxon>
        <taxon>Hymenobacter</taxon>
    </lineage>
</organism>
<evidence type="ECO:0000313" key="3">
    <source>
        <dbReference type="Proteomes" id="UP000829925"/>
    </source>
</evidence>
<keyword evidence="3" id="KW-1185">Reference proteome</keyword>
<dbReference type="RefSeq" id="WP_245090761.1">
    <property type="nucleotide sequence ID" value="NZ_CP095053.1"/>
</dbReference>
<dbReference type="Proteomes" id="UP000829925">
    <property type="component" value="Chromosome"/>
</dbReference>
<evidence type="ECO:0000256" key="1">
    <source>
        <dbReference type="SAM" id="MobiDB-lite"/>
    </source>
</evidence>
<dbReference type="KEGG" id="haei:MUN82_12270"/>